<dbReference type="EMBL" id="JANQDX010000012">
    <property type="protein sequence ID" value="KAL0915589.1"/>
    <property type="molecule type" value="Genomic_DNA"/>
</dbReference>
<dbReference type="Gene3D" id="3.90.70.10">
    <property type="entry name" value="Cysteine proteinases"/>
    <property type="match status" value="1"/>
</dbReference>
<dbReference type="SUPFAM" id="SSF54001">
    <property type="entry name" value="Cysteine proteinases"/>
    <property type="match status" value="1"/>
</dbReference>
<evidence type="ECO:0000259" key="1">
    <source>
        <dbReference type="Pfam" id="PF00112"/>
    </source>
</evidence>
<name>A0ABD0URV9_DENTH</name>
<evidence type="ECO:0000313" key="3">
    <source>
        <dbReference type="Proteomes" id="UP001552299"/>
    </source>
</evidence>
<keyword evidence="3" id="KW-1185">Reference proteome</keyword>
<accession>A0ABD0URV9</accession>
<evidence type="ECO:0000313" key="2">
    <source>
        <dbReference type="EMBL" id="KAL0915589.1"/>
    </source>
</evidence>
<proteinExistence type="predicted"/>
<dbReference type="Pfam" id="PF00112">
    <property type="entry name" value="Peptidase_C1"/>
    <property type="match status" value="1"/>
</dbReference>
<sequence length="126" mass="13829">MRCWAHKKPGHVGLVMNYQLPSLFYALYCSAVEGINQIVTGDLIAVSEQEPVDCDIGFNEGCNCGIMDYADDSRKTALVVNIGDYADTLRSNEKALKKVAANQPFISSVVGSGRILQLYKCLRPLI</sequence>
<reference evidence="2 3" key="1">
    <citation type="journal article" date="2024" name="Plant Biotechnol. J.">
        <title>Dendrobium thyrsiflorum genome and its molecular insights into genes involved in important horticultural traits.</title>
        <authorList>
            <person name="Chen B."/>
            <person name="Wang J.Y."/>
            <person name="Zheng P.J."/>
            <person name="Li K.L."/>
            <person name="Liang Y.M."/>
            <person name="Chen X.F."/>
            <person name="Zhang C."/>
            <person name="Zhao X."/>
            <person name="He X."/>
            <person name="Zhang G.Q."/>
            <person name="Liu Z.J."/>
            <person name="Xu Q."/>
        </authorList>
    </citation>
    <scope>NUCLEOTIDE SEQUENCE [LARGE SCALE GENOMIC DNA]</scope>
    <source>
        <strain evidence="2">GZMU011</strain>
    </source>
</reference>
<dbReference type="InterPro" id="IPR000668">
    <property type="entry name" value="Peptidase_C1A_C"/>
</dbReference>
<dbReference type="AlphaFoldDB" id="A0ABD0URV9"/>
<dbReference type="InterPro" id="IPR038765">
    <property type="entry name" value="Papain-like_cys_pep_sf"/>
</dbReference>
<protein>
    <recommendedName>
        <fullName evidence="1">Peptidase C1A papain C-terminal domain-containing protein</fullName>
    </recommendedName>
</protein>
<comment type="caution">
    <text evidence="2">The sequence shown here is derived from an EMBL/GenBank/DDBJ whole genome shotgun (WGS) entry which is preliminary data.</text>
</comment>
<dbReference type="Proteomes" id="UP001552299">
    <property type="component" value="Unassembled WGS sequence"/>
</dbReference>
<feature type="domain" description="Peptidase C1A papain C-terminal" evidence="1">
    <location>
        <begin position="30"/>
        <end position="70"/>
    </location>
</feature>
<gene>
    <name evidence="2" type="ORF">M5K25_016018</name>
</gene>
<organism evidence="2 3">
    <name type="scientific">Dendrobium thyrsiflorum</name>
    <name type="common">Pinecone-like raceme dendrobium</name>
    <name type="synonym">Orchid</name>
    <dbReference type="NCBI Taxonomy" id="117978"/>
    <lineage>
        <taxon>Eukaryota</taxon>
        <taxon>Viridiplantae</taxon>
        <taxon>Streptophyta</taxon>
        <taxon>Embryophyta</taxon>
        <taxon>Tracheophyta</taxon>
        <taxon>Spermatophyta</taxon>
        <taxon>Magnoliopsida</taxon>
        <taxon>Liliopsida</taxon>
        <taxon>Asparagales</taxon>
        <taxon>Orchidaceae</taxon>
        <taxon>Epidendroideae</taxon>
        <taxon>Malaxideae</taxon>
        <taxon>Dendrobiinae</taxon>
        <taxon>Dendrobium</taxon>
    </lineage>
</organism>